<keyword evidence="3" id="KW-1185">Reference proteome</keyword>
<dbReference type="RefSeq" id="WP_110169845.1">
    <property type="nucleotide sequence ID" value="NZ_CP015136.1"/>
</dbReference>
<evidence type="ECO:0000256" key="1">
    <source>
        <dbReference type="SAM" id="Phobius"/>
    </source>
</evidence>
<dbReference type="KEGG" id="abac:LuPra_01148"/>
<keyword evidence="1" id="KW-1133">Transmembrane helix</keyword>
<keyword evidence="1" id="KW-0472">Membrane</keyword>
<feature type="transmembrane region" description="Helical" evidence="1">
    <location>
        <begin position="155"/>
        <end position="179"/>
    </location>
</feature>
<proteinExistence type="predicted"/>
<reference evidence="3" key="2">
    <citation type="submission" date="2016-04" db="EMBL/GenBank/DDBJ databases">
        <title>First Complete Genome Sequence of a Subdivision 6 Acidobacterium.</title>
        <authorList>
            <person name="Huang S."/>
            <person name="Vieira S."/>
            <person name="Bunk B."/>
            <person name="Riedel T."/>
            <person name="Sproeer C."/>
            <person name="Overmann J."/>
        </authorList>
    </citation>
    <scope>NUCLEOTIDE SEQUENCE [LARGE SCALE GENOMIC DNA]</scope>
    <source>
        <strain evidence="3">DSM 100886 HEG_-6_39</strain>
    </source>
</reference>
<keyword evidence="1" id="KW-0812">Transmembrane</keyword>
<dbReference type="OrthoDB" id="9774820at2"/>
<reference evidence="2 3" key="1">
    <citation type="journal article" date="2016" name="Genome Announc.">
        <title>First Complete Genome Sequence of a Subdivision 6 Acidobacterium Strain.</title>
        <authorList>
            <person name="Huang S."/>
            <person name="Vieira S."/>
            <person name="Bunk B."/>
            <person name="Riedel T."/>
            <person name="Sproer C."/>
            <person name="Overmann J."/>
        </authorList>
    </citation>
    <scope>NUCLEOTIDE SEQUENCE [LARGE SCALE GENOMIC DNA]</scope>
    <source>
        <strain evidence="3">DSM 100886 HEG_-6_39</strain>
    </source>
</reference>
<name>A0A143PHG5_LUTPR</name>
<protein>
    <submittedName>
        <fullName evidence="2">Putative membrane protein</fullName>
    </submittedName>
</protein>
<feature type="transmembrane region" description="Helical" evidence="1">
    <location>
        <begin position="12"/>
        <end position="31"/>
    </location>
</feature>
<sequence>MPDPAPRPPAARRLGGAAAALGGLALFAYTLRETGLATVVDGFRRVGFAFFGIVVLSGLRFAARAWAWVLCTEPPHRLRVRDTFPALISGDALGNLTPLGLFVSEPTKAAFVRDRVSLMIALAGIAVENLFYTITVAAMIAGGTVALLVEFDVPAALRVMSLIALAGMVAFLVVAMALVSGRFRPLTWSLAWFDRWSLAPAALLRRAGKLQTLEDRIYTFAQRHPSRPVPILLLETGYHALGVAETYLTVAMLLPAGAAPTLLGAFLLESINRFINVAFKFVPMRLGVDEAGSGILTQVLYGASALGVTLAVVRKARMLVWTGAGVVFLGLRGMTRRELVQ</sequence>
<dbReference type="EMBL" id="CP015136">
    <property type="protein sequence ID" value="AMY07961.1"/>
    <property type="molecule type" value="Genomic_DNA"/>
</dbReference>
<dbReference type="Proteomes" id="UP000076079">
    <property type="component" value="Chromosome"/>
</dbReference>
<evidence type="ECO:0000313" key="2">
    <source>
        <dbReference type="EMBL" id="AMY07961.1"/>
    </source>
</evidence>
<feature type="transmembrane region" description="Helical" evidence="1">
    <location>
        <begin position="247"/>
        <end position="271"/>
    </location>
</feature>
<dbReference type="STRING" id="1855912.LuPra_01148"/>
<dbReference type="AlphaFoldDB" id="A0A143PHG5"/>
<feature type="transmembrane region" description="Helical" evidence="1">
    <location>
        <begin position="291"/>
        <end position="313"/>
    </location>
</feature>
<evidence type="ECO:0000313" key="3">
    <source>
        <dbReference type="Proteomes" id="UP000076079"/>
    </source>
</evidence>
<organism evidence="2 3">
    <name type="scientific">Luteitalea pratensis</name>
    <dbReference type="NCBI Taxonomy" id="1855912"/>
    <lineage>
        <taxon>Bacteria</taxon>
        <taxon>Pseudomonadati</taxon>
        <taxon>Acidobacteriota</taxon>
        <taxon>Vicinamibacteria</taxon>
        <taxon>Vicinamibacterales</taxon>
        <taxon>Vicinamibacteraceae</taxon>
        <taxon>Luteitalea</taxon>
    </lineage>
</organism>
<feature type="transmembrane region" description="Helical" evidence="1">
    <location>
        <begin position="43"/>
        <end position="63"/>
    </location>
</feature>
<feature type="transmembrane region" description="Helical" evidence="1">
    <location>
        <begin position="116"/>
        <end position="149"/>
    </location>
</feature>
<accession>A0A143PHG5</accession>
<gene>
    <name evidence="2" type="ORF">LuPra_01148</name>
</gene>